<dbReference type="InterPro" id="IPR004720">
    <property type="entry name" value="PTS_IIB_sorbose-sp"/>
</dbReference>
<evidence type="ECO:0000256" key="2">
    <source>
        <dbReference type="ARBA" id="ARBA00022448"/>
    </source>
</evidence>
<evidence type="ECO:0000256" key="7">
    <source>
        <dbReference type="ARBA" id="ARBA00022777"/>
    </source>
</evidence>
<dbReference type="PATRIC" id="fig|33036.3.peg.201"/>
<dbReference type="STRING" id="33036.HMPREF3200_00198"/>
<comment type="subcellular location">
    <subcellularLocation>
        <location evidence="1">Cytoplasm</location>
    </subcellularLocation>
</comment>
<dbReference type="OrthoDB" id="9788818at2"/>
<dbReference type="Pfam" id="PF03830">
    <property type="entry name" value="PTSIIB_sorb"/>
    <property type="match status" value="1"/>
</dbReference>
<dbReference type="InterPro" id="IPR036667">
    <property type="entry name" value="PTS_IIB_sorbose-sp_sf"/>
</dbReference>
<dbReference type="GO" id="GO:0008982">
    <property type="term" value="F:protein-N(PI)-phosphohistidine-sugar phosphotransferase activity"/>
    <property type="evidence" value="ECO:0007669"/>
    <property type="project" value="InterPro"/>
</dbReference>
<reference evidence="10" key="1">
    <citation type="submission" date="2016-01" db="EMBL/GenBank/DDBJ databases">
        <authorList>
            <person name="Mitreva M."/>
            <person name="Pepin K.H."/>
            <person name="Mihindukulasuriya K.A."/>
            <person name="Fulton R."/>
            <person name="Fronick C."/>
            <person name="O'Laughlin M."/>
            <person name="Miner T."/>
            <person name="Herter B."/>
            <person name="Rosa B.A."/>
            <person name="Cordes M."/>
            <person name="Tomlinson C."/>
            <person name="Wollam A."/>
            <person name="Palsikar V.B."/>
            <person name="Mardis E.R."/>
            <person name="Wilson R.K."/>
        </authorList>
    </citation>
    <scope>NUCLEOTIDE SEQUENCE [LARGE SCALE GENOMIC DNA]</scope>
    <source>
        <strain evidence="10">MJR8151</strain>
    </source>
</reference>
<keyword evidence="2" id="KW-0813">Transport</keyword>
<evidence type="ECO:0000313" key="9">
    <source>
        <dbReference type="EMBL" id="KWZ79140.1"/>
    </source>
</evidence>
<proteinExistence type="predicted"/>
<keyword evidence="6" id="KW-0598">Phosphotransferase system</keyword>
<evidence type="ECO:0000256" key="1">
    <source>
        <dbReference type="ARBA" id="ARBA00004496"/>
    </source>
</evidence>
<keyword evidence="10" id="KW-1185">Reference proteome</keyword>
<dbReference type="AlphaFoldDB" id="A0A133KI49"/>
<comment type="caution">
    <text evidence="9">The sequence shown here is derived from an EMBL/GenBank/DDBJ whole genome shotgun (WGS) entry which is preliminary data.</text>
</comment>
<evidence type="ECO:0000256" key="6">
    <source>
        <dbReference type="ARBA" id="ARBA00022683"/>
    </source>
</evidence>
<dbReference type="Proteomes" id="UP000070383">
    <property type="component" value="Unassembled WGS sequence"/>
</dbReference>
<evidence type="ECO:0000256" key="5">
    <source>
        <dbReference type="ARBA" id="ARBA00022679"/>
    </source>
</evidence>
<dbReference type="PROSITE" id="PS51101">
    <property type="entry name" value="PTS_EIIB_TYPE_4"/>
    <property type="match status" value="1"/>
</dbReference>
<dbReference type="GO" id="GO:0016301">
    <property type="term" value="F:kinase activity"/>
    <property type="evidence" value="ECO:0007669"/>
    <property type="project" value="UniProtKB-KW"/>
</dbReference>
<evidence type="ECO:0000256" key="4">
    <source>
        <dbReference type="ARBA" id="ARBA00022597"/>
    </source>
</evidence>
<keyword evidence="3" id="KW-0963">Cytoplasm</keyword>
<evidence type="ECO:0000313" key="10">
    <source>
        <dbReference type="Proteomes" id="UP000070383"/>
    </source>
</evidence>
<dbReference type="RefSeq" id="WP_060928890.1">
    <property type="nucleotide sequence ID" value="NZ_CAMPUE010000003.1"/>
</dbReference>
<keyword evidence="5" id="KW-0808">Transferase</keyword>
<accession>A0A133KI49</accession>
<dbReference type="GO" id="GO:0005737">
    <property type="term" value="C:cytoplasm"/>
    <property type="evidence" value="ECO:0007669"/>
    <property type="project" value="UniProtKB-SubCell"/>
</dbReference>
<feature type="domain" description="PTS EIIB type-4" evidence="8">
    <location>
        <begin position="1"/>
        <end position="157"/>
    </location>
</feature>
<sequence length="157" mass="17882">MAEIVFTRIDDRLLHGQVGREWVKSEGADLILVANDKTANDRQAQKLMNIATPLFAEAIFWSIDRTIAEIESKYEDNKVLILVESPEDAYKLVEAGLDITSVNVGNMRQLPGKDEINENVYVSKEDREFFKKLKDKNVSLDIRTIHSDQAADENILF</sequence>
<dbReference type="GO" id="GO:0009401">
    <property type="term" value="P:phosphoenolpyruvate-dependent sugar phosphotransferase system"/>
    <property type="evidence" value="ECO:0007669"/>
    <property type="project" value="UniProtKB-KW"/>
</dbReference>
<evidence type="ECO:0000256" key="3">
    <source>
        <dbReference type="ARBA" id="ARBA00022490"/>
    </source>
</evidence>
<keyword evidence="7" id="KW-0418">Kinase</keyword>
<organism evidence="9 10">
    <name type="scientific">Anaerococcus tetradius</name>
    <dbReference type="NCBI Taxonomy" id="33036"/>
    <lineage>
        <taxon>Bacteria</taxon>
        <taxon>Bacillati</taxon>
        <taxon>Bacillota</taxon>
        <taxon>Tissierellia</taxon>
        <taxon>Tissierellales</taxon>
        <taxon>Peptoniphilaceae</taxon>
        <taxon>Anaerococcus</taxon>
    </lineage>
</organism>
<dbReference type="EMBL" id="LRPM01000005">
    <property type="protein sequence ID" value="KWZ79140.1"/>
    <property type="molecule type" value="Genomic_DNA"/>
</dbReference>
<protein>
    <submittedName>
        <fullName evidence="9">PTS system, mannose/fructose/sorbose family, IIB component</fullName>
    </submittedName>
</protein>
<keyword evidence="4" id="KW-0762">Sugar transport</keyword>
<name>A0A133KI49_9FIRM</name>
<evidence type="ECO:0000259" key="8">
    <source>
        <dbReference type="PROSITE" id="PS51101"/>
    </source>
</evidence>
<dbReference type="Gene3D" id="3.40.35.10">
    <property type="entry name" value="Phosphotransferase system, sorbose subfamily IIB component"/>
    <property type="match status" value="1"/>
</dbReference>
<dbReference type="SUPFAM" id="SSF52728">
    <property type="entry name" value="PTS IIb component"/>
    <property type="match status" value="1"/>
</dbReference>
<gene>
    <name evidence="9" type="ORF">HMPREF3200_00198</name>
</gene>